<evidence type="ECO:0000313" key="4">
    <source>
        <dbReference type="Proteomes" id="UP001218362"/>
    </source>
</evidence>
<dbReference type="InterPro" id="IPR011990">
    <property type="entry name" value="TPR-like_helical_dom_sf"/>
</dbReference>
<name>A0AAJ5XAK5_9SPHN</name>
<keyword evidence="2" id="KW-0732">Signal</keyword>
<dbReference type="KEGG" id="acob:P0Y56_02625"/>
<evidence type="ECO:0000256" key="1">
    <source>
        <dbReference type="PROSITE-ProRule" id="PRU00339"/>
    </source>
</evidence>
<dbReference type="Gene3D" id="1.25.40.10">
    <property type="entry name" value="Tetratricopeptide repeat domain"/>
    <property type="match status" value="1"/>
</dbReference>
<feature type="repeat" description="TPR" evidence="1">
    <location>
        <begin position="66"/>
        <end position="99"/>
    </location>
</feature>
<gene>
    <name evidence="3" type="ORF">P0Y56_02625</name>
</gene>
<protein>
    <submittedName>
        <fullName evidence="3">Tetratricopeptide repeat protein</fullName>
    </submittedName>
</protein>
<accession>A0AAJ5XAK5</accession>
<sequence length="167" mass="17324">MRYFPAALALSLLVAVTASVSEAGVYAADPRAVALVAQGRSLLDAGKTADAIDSFEAALAVDPGYTDVYLDLAVAARKDGMQGKAIHYYRVALETQPDNLAAISGEGEALLEKGAVEKAKRNLAKLESMCGEKCAQTKALAVAIQHAPAPKVVTAEAVTPDPVVTQN</sequence>
<evidence type="ECO:0000256" key="2">
    <source>
        <dbReference type="SAM" id="SignalP"/>
    </source>
</evidence>
<keyword evidence="1" id="KW-0802">TPR repeat</keyword>
<dbReference type="AlphaFoldDB" id="A0AAJ5XAK5"/>
<reference evidence="3" key="1">
    <citation type="submission" date="2023-03" db="EMBL/GenBank/DDBJ databases">
        <title>Andean soil-derived lignocellulolytic bacterial consortium as a source of novel taxa and putative plastic-active enzymes.</title>
        <authorList>
            <person name="Diaz-Garcia L."/>
            <person name="Chuvochina M."/>
            <person name="Feuerriegel G."/>
            <person name="Bunk B."/>
            <person name="Sproer C."/>
            <person name="Streit W.R."/>
            <person name="Rodriguez L.M."/>
            <person name="Overmann J."/>
            <person name="Jimenez D.J."/>
        </authorList>
    </citation>
    <scope>NUCLEOTIDE SEQUENCE</scope>
    <source>
        <strain evidence="3">MAG 26</strain>
    </source>
</reference>
<evidence type="ECO:0000313" key="3">
    <source>
        <dbReference type="EMBL" id="WEK47194.1"/>
    </source>
</evidence>
<dbReference type="EMBL" id="CP119316">
    <property type="protein sequence ID" value="WEK47194.1"/>
    <property type="molecule type" value="Genomic_DNA"/>
</dbReference>
<dbReference type="SUPFAM" id="SSF48452">
    <property type="entry name" value="TPR-like"/>
    <property type="match status" value="1"/>
</dbReference>
<dbReference type="PROSITE" id="PS50005">
    <property type="entry name" value="TPR"/>
    <property type="match status" value="2"/>
</dbReference>
<dbReference type="Pfam" id="PF13432">
    <property type="entry name" value="TPR_16"/>
    <property type="match status" value="1"/>
</dbReference>
<dbReference type="Proteomes" id="UP001218362">
    <property type="component" value="Chromosome"/>
</dbReference>
<feature type="repeat" description="TPR" evidence="1">
    <location>
        <begin position="32"/>
        <end position="65"/>
    </location>
</feature>
<dbReference type="InterPro" id="IPR019734">
    <property type="entry name" value="TPR_rpt"/>
</dbReference>
<feature type="chain" id="PRO_5042507843" evidence="2">
    <location>
        <begin position="24"/>
        <end position="167"/>
    </location>
</feature>
<organism evidence="3 4">
    <name type="scientific">Candidatus Andeanibacterium colombiense</name>
    <dbReference type="NCBI Taxonomy" id="3121345"/>
    <lineage>
        <taxon>Bacteria</taxon>
        <taxon>Pseudomonadati</taxon>
        <taxon>Pseudomonadota</taxon>
        <taxon>Alphaproteobacteria</taxon>
        <taxon>Sphingomonadales</taxon>
        <taxon>Sphingomonadaceae</taxon>
        <taxon>Candidatus Andeanibacterium</taxon>
    </lineage>
</organism>
<proteinExistence type="predicted"/>
<feature type="signal peptide" evidence="2">
    <location>
        <begin position="1"/>
        <end position="23"/>
    </location>
</feature>
<dbReference type="SMART" id="SM00028">
    <property type="entry name" value="TPR"/>
    <property type="match status" value="2"/>
</dbReference>